<evidence type="ECO:0000256" key="1">
    <source>
        <dbReference type="ARBA" id="ARBA00010990"/>
    </source>
</evidence>
<feature type="domain" description="4'-phosphopantetheinyl transferase N-terminal" evidence="4">
    <location>
        <begin position="23"/>
        <end position="100"/>
    </location>
</feature>
<comment type="caution">
    <text evidence="5">The sequence shown here is derived from an EMBL/GenBank/DDBJ whole genome shotgun (WGS) entry which is preliminary data.</text>
</comment>
<dbReference type="InterPro" id="IPR037143">
    <property type="entry name" value="4-PPantetheinyl_Trfase_dom_sf"/>
</dbReference>
<dbReference type="AlphaFoldDB" id="A0A1V4HDT2"/>
<dbReference type="InterPro" id="IPR050559">
    <property type="entry name" value="P-Pant_transferase_sf"/>
</dbReference>
<dbReference type="GO" id="GO:0005829">
    <property type="term" value="C:cytosol"/>
    <property type="evidence" value="ECO:0007669"/>
    <property type="project" value="TreeGrafter"/>
</dbReference>
<accession>A0A1V4HDT2</accession>
<dbReference type="STRING" id="1469647.BC351_33985"/>
<name>A0A1V4HDT2_9BACL</name>
<dbReference type="PANTHER" id="PTHR12215">
    <property type="entry name" value="PHOSPHOPANTETHEINE TRANSFERASE"/>
    <property type="match status" value="1"/>
</dbReference>
<evidence type="ECO:0000313" key="6">
    <source>
        <dbReference type="Proteomes" id="UP000190626"/>
    </source>
</evidence>
<dbReference type="GO" id="GO:0019878">
    <property type="term" value="P:lysine biosynthetic process via aminoadipic acid"/>
    <property type="evidence" value="ECO:0007669"/>
    <property type="project" value="TreeGrafter"/>
</dbReference>
<dbReference type="GO" id="GO:0000287">
    <property type="term" value="F:magnesium ion binding"/>
    <property type="evidence" value="ECO:0007669"/>
    <property type="project" value="InterPro"/>
</dbReference>
<evidence type="ECO:0000259" key="4">
    <source>
        <dbReference type="Pfam" id="PF22624"/>
    </source>
</evidence>
<keyword evidence="6" id="KW-1185">Reference proteome</keyword>
<dbReference type="SUPFAM" id="SSF56214">
    <property type="entry name" value="4'-phosphopantetheinyl transferase"/>
    <property type="match status" value="2"/>
</dbReference>
<dbReference type="Gene3D" id="3.90.470.20">
    <property type="entry name" value="4'-phosphopantetheinyl transferase domain"/>
    <property type="match status" value="2"/>
</dbReference>
<dbReference type="InterPro" id="IPR055066">
    <property type="entry name" value="AASDHPPT_N"/>
</dbReference>
<keyword evidence="2" id="KW-0808">Transferase</keyword>
<dbReference type="InterPro" id="IPR008278">
    <property type="entry name" value="4-PPantetheinyl_Trfase_dom"/>
</dbReference>
<evidence type="ECO:0000313" key="5">
    <source>
        <dbReference type="EMBL" id="OPH51992.1"/>
    </source>
</evidence>
<gene>
    <name evidence="5" type="ORF">BC351_33985</name>
</gene>
<reference evidence="6" key="1">
    <citation type="submission" date="2016-07" db="EMBL/GenBank/DDBJ databases">
        <authorList>
            <person name="Florea S."/>
            <person name="Webb J.S."/>
            <person name="Jaromczyk J."/>
            <person name="Schardl C.L."/>
        </authorList>
    </citation>
    <scope>NUCLEOTIDE SEQUENCE [LARGE SCALE GENOMIC DNA]</scope>
    <source>
        <strain evidence="6">CY1</strain>
    </source>
</reference>
<protein>
    <submittedName>
        <fullName evidence="5">Uncharacterized protein</fullName>
    </submittedName>
</protein>
<dbReference type="Pfam" id="PF22624">
    <property type="entry name" value="AASDHPPT_N"/>
    <property type="match status" value="1"/>
</dbReference>
<dbReference type="GO" id="GO:0008897">
    <property type="term" value="F:holo-[acyl-carrier-protein] synthase activity"/>
    <property type="evidence" value="ECO:0007669"/>
    <property type="project" value="InterPro"/>
</dbReference>
<sequence length="234" mass="27022">MIAITRLYILSIDDVSFLSVEELLPLVSEEKRTKLRKFHRQEDLLRGLWADLLLRKLIIENLQLPNSQITFEYGAYGKPRLCGNHPFHYNISHSGKWVACILDSQPVGVDVEHMQAFDESLVRTLFAEEEYRYIMEEADSRLRQLRFYQLWTAKESYMKAIDLGLSLPLHTFSVITPEGVEGAKRIQGEEWFLKSHPIDPAYSLTSCSKSLANWEYVEAAKPSQILEILRSVSS</sequence>
<dbReference type="OrthoDB" id="9808281at2"/>
<dbReference type="Proteomes" id="UP000190626">
    <property type="component" value="Unassembled WGS sequence"/>
</dbReference>
<evidence type="ECO:0000259" key="3">
    <source>
        <dbReference type="Pfam" id="PF01648"/>
    </source>
</evidence>
<dbReference type="Pfam" id="PF01648">
    <property type="entry name" value="ACPS"/>
    <property type="match status" value="1"/>
</dbReference>
<evidence type="ECO:0000256" key="2">
    <source>
        <dbReference type="ARBA" id="ARBA00022679"/>
    </source>
</evidence>
<comment type="similarity">
    <text evidence="1">Belongs to the P-Pant transferase superfamily. Gsp/Sfp/HetI/AcpT family.</text>
</comment>
<dbReference type="RefSeq" id="WP_079416711.1">
    <property type="nucleotide sequence ID" value="NZ_MBTG01000028.1"/>
</dbReference>
<dbReference type="PANTHER" id="PTHR12215:SF10">
    <property type="entry name" value="L-AMINOADIPATE-SEMIALDEHYDE DEHYDROGENASE-PHOSPHOPANTETHEINYL TRANSFERASE"/>
    <property type="match status" value="1"/>
</dbReference>
<dbReference type="EMBL" id="MBTG01000028">
    <property type="protein sequence ID" value="OPH51992.1"/>
    <property type="molecule type" value="Genomic_DNA"/>
</dbReference>
<proteinExistence type="inferred from homology"/>
<feature type="domain" description="4'-phosphopantetheinyl transferase" evidence="3">
    <location>
        <begin position="106"/>
        <end position="191"/>
    </location>
</feature>
<organism evidence="5 6">
    <name type="scientific">Paenibacillus ferrarius</name>
    <dbReference type="NCBI Taxonomy" id="1469647"/>
    <lineage>
        <taxon>Bacteria</taxon>
        <taxon>Bacillati</taxon>
        <taxon>Bacillota</taxon>
        <taxon>Bacilli</taxon>
        <taxon>Bacillales</taxon>
        <taxon>Paenibacillaceae</taxon>
        <taxon>Paenibacillus</taxon>
    </lineage>
</organism>